<dbReference type="EMBL" id="VBOS01000255">
    <property type="protein sequence ID" value="TMQ54646.1"/>
    <property type="molecule type" value="Genomic_DNA"/>
</dbReference>
<proteinExistence type="predicted"/>
<dbReference type="InterPro" id="IPR021607">
    <property type="entry name" value="DUF3224"/>
</dbReference>
<accession>A0A538STE0</accession>
<evidence type="ECO:0000313" key="2">
    <source>
        <dbReference type="Proteomes" id="UP000317716"/>
    </source>
</evidence>
<sequence>KLTRASVAKVFTGDIEGEGQVEYLMMYRGDGSATFVGLERFVGRIGSKAGSFVLQRTGTFENGQAKESYSVIPGSATGDLLGLRGDGSSAVGHGMEHPFELNYEFV</sequence>
<reference evidence="1 2" key="1">
    <citation type="journal article" date="2019" name="Nat. Microbiol.">
        <title>Mediterranean grassland soil C-N compound turnover is dependent on rainfall and depth, and is mediated by genomically divergent microorganisms.</title>
        <authorList>
            <person name="Diamond S."/>
            <person name="Andeer P.F."/>
            <person name="Li Z."/>
            <person name="Crits-Christoph A."/>
            <person name="Burstein D."/>
            <person name="Anantharaman K."/>
            <person name="Lane K.R."/>
            <person name="Thomas B.C."/>
            <person name="Pan C."/>
            <person name="Northen T.R."/>
            <person name="Banfield J.F."/>
        </authorList>
    </citation>
    <scope>NUCLEOTIDE SEQUENCE [LARGE SCALE GENOMIC DNA]</scope>
    <source>
        <strain evidence="1">WS_2</strain>
    </source>
</reference>
<dbReference type="Proteomes" id="UP000317716">
    <property type="component" value="Unassembled WGS sequence"/>
</dbReference>
<dbReference type="AlphaFoldDB" id="A0A538STE0"/>
<evidence type="ECO:0000313" key="1">
    <source>
        <dbReference type="EMBL" id="TMQ54646.1"/>
    </source>
</evidence>
<feature type="non-terminal residue" evidence="1">
    <location>
        <position position="1"/>
    </location>
</feature>
<dbReference type="Gene3D" id="2.40.350.10">
    <property type="entry name" value="SO1590-like"/>
    <property type="match status" value="1"/>
</dbReference>
<gene>
    <name evidence="1" type="ORF">E6K72_07490</name>
</gene>
<dbReference type="InterPro" id="IPR023159">
    <property type="entry name" value="SO1590-like_sf"/>
</dbReference>
<dbReference type="Pfam" id="PF11528">
    <property type="entry name" value="DUF3224"/>
    <property type="match status" value="1"/>
</dbReference>
<name>A0A538STE0_UNCEI</name>
<comment type="caution">
    <text evidence="1">The sequence shown here is derived from an EMBL/GenBank/DDBJ whole genome shotgun (WGS) entry which is preliminary data.</text>
</comment>
<protein>
    <submittedName>
        <fullName evidence="1">DUF3224 domain-containing protein</fullName>
    </submittedName>
</protein>
<dbReference type="SUPFAM" id="SSF159238">
    <property type="entry name" value="SO1590-like"/>
    <property type="match status" value="1"/>
</dbReference>
<organism evidence="1 2">
    <name type="scientific">Eiseniibacteriota bacterium</name>
    <dbReference type="NCBI Taxonomy" id="2212470"/>
    <lineage>
        <taxon>Bacteria</taxon>
        <taxon>Candidatus Eiseniibacteriota</taxon>
    </lineage>
</organism>